<reference evidence="2" key="2">
    <citation type="submission" date="2020-09" db="EMBL/GenBank/DDBJ databases">
        <authorList>
            <person name="Sun Q."/>
            <person name="Ohkuma M."/>
        </authorList>
    </citation>
    <scope>NUCLEOTIDE SEQUENCE</scope>
    <source>
        <strain evidence="2">JCM 4790</strain>
    </source>
</reference>
<reference evidence="2" key="1">
    <citation type="journal article" date="2014" name="Int. J. Syst. Evol. Microbiol.">
        <title>Complete genome sequence of Corynebacterium casei LMG S-19264T (=DSM 44701T), isolated from a smear-ripened cheese.</title>
        <authorList>
            <consortium name="US DOE Joint Genome Institute (JGI-PGF)"/>
            <person name="Walter F."/>
            <person name="Albersmeier A."/>
            <person name="Kalinowski J."/>
            <person name="Ruckert C."/>
        </authorList>
    </citation>
    <scope>NUCLEOTIDE SEQUENCE</scope>
    <source>
        <strain evidence="2">JCM 4790</strain>
    </source>
</reference>
<evidence type="ECO:0000313" key="2">
    <source>
        <dbReference type="EMBL" id="GGX85045.1"/>
    </source>
</evidence>
<proteinExistence type="predicted"/>
<accession>A0A918U2Z8</accession>
<dbReference type="AlphaFoldDB" id="A0A918U2Z8"/>
<dbReference type="SUPFAM" id="SSF51735">
    <property type="entry name" value="NAD(P)-binding Rossmann-fold domains"/>
    <property type="match status" value="1"/>
</dbReference>
<protein>
    <submittedName>
        <fullName evidence="2">Uncharacterized protein</fullName>
    </submittedName>
</protein>
<comment type="caution">
    <text evidence="2">The sequence shown here is derived from an EMBL/GenBank/DDBJ whole genome shotgun (WGS) entry which is preliminary data.</text>
</comment>
<organism evidence="2 3">
    <name type="scientific">Streptomyces minutiscleroticus</name>
    <dbReference type="NCBI Taxonomy" id="68238"/>
    <lineage>
        <taxon>Bacteria</taxon>
        <taxon>Bacillati</taxon>
        <taxon>Actinomycetota</taxon>
        <taxon>Actinomycetes</taxon>
        <taxon>Kitasatosporales</taxon>
        <taxon>Streptomycetaceae</taxon>
        <taxon>Streptomyces</taxon>
    </lineage>
</organism>
<feature type="region of interest" description="Disordered" evidence="1">
    <location>
        <begin position="1"/>
        <end position="27"/>
    </location>
</feature>
<gene>
    <name evidence="2" type="ORF">GCM10010358_43900</name>
</gene>
<dbReference type="InterPro" id="IPR036291">
    <property type="entry name" value="NAD(P)-bd_dom_sf"/>
</dbReference>
<dbReference type="Gene3D" id="3.40.50.720">
    <property type="entry name" value="NAD(P)-binding Rossmann-like Domain"/>
    <property type="match status" value="1"/>
</dbReference>
<name>A0A918U2Z8_9ACTN</name>
<evidence type="ECO:0000313" key="3">
    <source>
        <dbReference type="Proteomes" id="UP000619244"/>
    </source>
</evidence>
<sequence length="118" mass="11491">METPIFPFGALPAPGTGTGAGPGVSQRQPWYPVTGAVRAAEAVGVWGVGGLGVHAVQLLRAVGACPVVAVDPSPVARERAPAAGADAALDSAAPASATSSSGSSATAARTCRWPSRSS</sequence>
<feature type="compositionally biased region" description="Low complexity" evidence="1">
    <location>
        <begin position="81"/>
        <end position="108"/>
    </location>
</feature>
<dbReference type="EMBL" id="BMVU01000022">
    <property type="protein sequence ID" value="GGX85045.1"/>
    <property type="molecule type" value="Genomic_DNA"/>
</dbReference>
<dbReference type="Proteomes" id="UP000619244">
    <property type="component" value="Unassembled WGS sequence"/>
</dbReference>
<feature type="region of interest" description="Disordered" evidence="1">
    <location>
        <begin position="77"/>
        <end position="118"/>
    </location>
</feature>
<evidence type="ECO:0000256" key="1">
    <source>
        <dbReference type="SAM" id="MobiDB-lite"/>
    </source>
</evidence>
<keyword evidence="3" id="KW-1185">Reference proteome</keyword>